<reference evidence="1 2" key="1">
    <citation type="journal article" date="2021" name="Hortic Res">
        <title>High-quality reference genome and annotation aids understanding of berry development for evergreen blueberry (Vaccinium darrowii).</title>
        <authorList>
            <person name="Yu J."/>
            <person name="Hulse-Kemp A.M."/>
            <person name="Babiker E."/>
            <person name="Staton M."/>
        </authorList>
    </citation>
    <scope>NUCLEOTIDE SEQUENCE [LARGE SCALE GENOMIC DNA]</scope>
    <source>
        <strain evidence="2">cv. NJ 8807/NJ 8810</strain>
        <tissue evidence="1">Young leaf</tissue>
    </source>
</reference>
<accession>A0ACB7ZFS2</accession>
<name>A0ACB7ZFS2_9ERIC</name>
<sequence>MCFVSTPLEDVVDNHAFALPEDSTPSNLRSTSELADRVSSKIQDIDLAQSRVSHTLLLIDAIVDRRNCPDGVVKALASDDFESAANYIQTDTKHEDSGSDEREKLLAYKKHLEGIVRKRLSAAFLEEEGLQVYVSYLKKVIAMRFRVEFEQLVEQASSNQDQVNFVACLTNLFKDIILAIEENDEILRSLCGENAIVYAICELQEESDSRPSLIFKKYLDYRKLGRLASEINSYNSNLLSIGVEGPDPREIEFYLEEMLSLAQLGEDYVEYMVSKIRGLSSVDPKLGPRATEAFRRGNFSKLSQDVIGH</sequence>
<gene>
    <name evidence="1" type="ORF">Vadar_032845</name>
</gene>
<proteinExistence type="predicted"/>
<organism evidence="1 2">
    <name type="scientific">Vaccinium darrowii</name>
    <dbReference type="NCBI Taxonomy" id="229202"/>
    <lineage>
        <taxon>Eukaryota</taxon>
        <taxon>Viridiplantae</taxon>
        <taxon>Streptophyta</taxon>
        <taxon>Embryophyta</taxon>
        <taxon>Tracheophyta</taxon>
        <taxon>Spermatophyta</taxon>
        <taxon>Magnoliopsida</taxon>
        <taxon>eudicotyledons</taxon>
        <taxon>Gunneridae</taxon>
        <taxon>Pentapetalae</taxon>
        <taxon>asterids</taxon>
        <taxon>Ericales</taxon>
        <taxon>Ericaceae</taxon>
        <taxon>Vaccinioideae</taxon>
        <taxon>Vaccinieae</taxon>
        <taxon>Vaccinium</taxon>
    </lineage>
</organism>
<evidence type="ECO:0000313" key="1">
    <source>
        <dbReference type="EMBL" id="KAH7864710.1"/>
    </source>
</evidence>
<evidence type="ECO:0000313" key="2">
    <source>
        <dbReference type="Proteomes" id="UP000828048"/>
    </source>
</evidence>
<comment type="caution">
    <text evidence="1">The sequence shown here is derived from an EMBL/GenBank/DDBJ whole genome shotgun (WGS) entry which is preliminary data.</text>
</comment>
<dbReference type="EMBL" id="CM037162">
    <property type="protein sequence ID" value="KAH7864710.1"/>
    <property type="molecule type" value="Genomic_DNA"/>
</dbReference>
<dbReference type="Proteomes" id="UP000828048">
    <property type="component" value="Chromosome 12"/>
</dbReference>
<protein>
    <submittedName>
        <fullName evidence="1">Uncharacterized protein</fullName>
    </submittedName>
</protein>
<keyword evidence="2" id="KW-1185">Reference proteome</keyword>